<dbReference type="EMBL" id="FONV01000011">
    <property type="protein sequence ID" value="SFF50404.1"/>
    <property type="molecule type" value="Genomic_DNA"/>
</dbReference>
<feature type="domain" description="PKD" evidence="3">
    <location>
        <begin position="173"/>
        <end position="227"/>
    </location>
</feature>
<dbReference type="Gene3D" id="2.60.40.10">
    <property type="entry name" value="Immunoglobulins"/>
    <property type="match status" value="1"/>
</dbReference>
<keyword evidence="5" id="KW-1185">Reference proteome</keyword>
<dbReference type="STRING" id="35752.SAMN05421541_111435"/>
<feature type="signal peptide" evidence="2">
    <location>
        <begin position="1"/>
        <end position="25"/>
    </location>
</feature>
<protein>
    <recommendedName>
        <fullName evidence="3">PKD domain-containing protein</fullName>
    </recommendedName>
</protein>
<accession>A0A1I2J797</accession>
<feature type="chain" id="PRO_5038726806" description="PKD domain-containing protein" evidence="2">
    <location>
        <begin position="26"/>
        <end position="455"/>
    </location>
</feature>
<evidence type="ECO:0000256" key="2">
    <source>
        <dbReference type="SAM" id="SignalP"/>
    </source>
</evidence>
<dbReference type="PROSITE" id="PS50093">
    <property type="entry name" value="PKD"/>
    <property type="match status" value="1"/>
</dbReference>
<sequence length="455" mass="47281">MKSSLARPVVVAVVGGALIAGSALAGSPAYASPGSPADATPPAASVESASTLDTTDPGAGADSGTGTDAGTTTDPGTGTIDPGPADPGTTDPGTTDPGTTDPGTTDPGTTDPGTTDPGTTDPGTVDPDTTVPTGSFRLNYTSVWTGQQIKVDQNANEYNDSGDDKATLKRVVSWGDGTSTALSPSTFSATKSYSRAGSFKVTVIVTDPTGNVSAIPARTVAVTVPAGKASLNRKSVYQGGQFKINVSKVPAGATKYRIDWSDGWGSAHKSTTKSLTGRVLYQYKWDAAKKKYVQVGTGKLSGVRAIKISWGNAKGYGAWQTIGNLNVVKDGWKPSLTIKKPSSPSRASSWRTITGTVADKGAGVAGVRGTAIRITSTGKSYCLTSARKWKRYYNDAQLIKYCYGQGAKATLKNGKWTFKVPAGVGKNQVFGVEMWAWDYADNLRSTYRVARITRS</sequence>
<dbReference type="InterPro" id="IPR000601">
    <property type="entry name" value="PKD_dom"/>
</dbReference>
<name>A0A1I2J797_9ACTN</name>
<dbReference type="RefSeq" id="WP_203779515.1">
    <property type="nucleotide sequence ID" value="NZ_BOMT01000060.1"/>
</dbReference>
<dbReference type="InterPro" id="IPR013783">
    <property type="entry name" value="Ig-like_fold"/>
</dbReference>
<organism evidence="4 5">
    <name type="scientific">Actinoplanes philippinensis</name>
    <dbReference type="NCBI Taxonomy" id="35752"/>
    <lineage>
        <taxon>Bacteria</taxon>
        <taxon>Bacillati</taxon>
        <taxon>Actinomycetota</taxon>
        <taxon>Actinomycetes</taxon>
        <taxon>Micromonosporales</taxon>
        <taxon>Micromonosporaceae</taxon>
        <taxon>Actinoplanes</taxon>
    </lineage>
</organism>
<proteinExistence type="predicted"/>
<feature type="region of interest" description="Disordered" evidence="1">
    <location>
        <begin position="25"/>
        <end position="135"/>
    </location>
</feature>
<dbReference type="Proteomes" id="UP000199645">
    <property type="component" value="Unassembled WGS sequence"/>
</dbReference>
<evidence type="ECO:0000259" key="3">
    <source>
        <dbReference type="PROSITE" id="PS50093"/>
    </source>
</evidence>
<dbReference type="GO" id="GO:0005975">
    <property type="term" value="P:carbohydrate metabolic process"/>
    <property type="evidence" value="ECO:0007669"/>
    <property type="project" value="UniProtKB-ARBA"/>
</dbReference>
<evidence type="ECO:0000313" key="5">
    <source>
        <dbReference type="Proteomes" id="UP000199645"/>
    </source>
</evidence>
<keyword evidence="2" id="KW-0732">Signal</keyword>
<reference evidence="4 5" key="1">
    <citation type="submission" date="2016-10" db="EMBL/GenBank/DDBJ databases">
        <authorList>
            <person name="de Groot N.N."/>
        </authorList>
    </citation>
    <scope>NUCLEOTIDE SEQUENCE [LARGE SCALE GENOMIC DNA]</scope>
    <source>
        <strain evidence="4 5">DSM 43019</strain>
    </source>
</reference>
<dbReference type="InterPro" id="IPR035986">
    <property type="entry name" value="PKD_dom_sf"/>
</dbReference>
<dbReference type="AlphaFoldDB" id="A0A1I2J797"/>
<evidence type="ECO:0000313" key="4">
    <source>
        <dbReference type="EMBL" id="SFF50404.1"/>
    </source>
</evidence>
<evidence type="ECO:0000256" key="1">
    <source>
        <dbReference type="SAM" id="MobiDB-lite"/>
    </source>
</evidence>
<dbReference type="SUPFAM" id="SSF49299">
    <property type="entry name" value="PKD domain"/>
    <property type="match status" value="1"/>
</dbReference>
<feature type="compositionally biased region" description="Low complexity" evidence="1">
    <location>
        <begin position="53"/>
        <end position="134"/>
    </location>
</feature>
<gene>
    <name evidence="4" type="ORF">SAMN05421541_111435</name>
</gene>